<dbReference type="EMBL" id="FNCV01000001">
    <property type="protein sequence ID" value="SDG49279.1"/>
    <property type="molecule type" value="Genomic_DNA"/>
</dbReference>
<reference evidence="4" key="1">
    <citation type="submission" date="2016-10" db="EMBL/GenBank/DDBJ databases">
        <authorList>
            <person name="Varghese N."/>
            <person name="Submissions S."/>
        </authorList>
    </citation>
    <scope>NUCLEOTIDE SEQUENCE [LARGE SCALE GENOMIC DNA]</scope>
    <source>
        <strain evidence="4">930I</strain>
    </source>
</reference>
<dbReference type="PANTHER" id="PTHR35936:SF6">
    <property type="entry name" value="AMINO ACID ABC TRANSPORTER SUBSTRATE-BINDING PAAT FAMILY PROTEIN"/>
    <property type="match status" value="1"/>
</dbReference>
<evidence type="ECO:0000313" key="4">
    <source>
        <dbReference type="Proteomes" id="UP000217076"/>
    </source>
</evidence>
<dbReference type="InterPro" id="IPR001638">
    <property type="entry name" value="Solute-binding_3/MltF_N"/>
</dbReference>
<dbReference type="STRING" id="83401.SAMN05421742_101390"/>
<proteinExistence type="predicted"/>
<dbReference type="Pfam" id="PF00497">
    <property type="entry name" value="SBP_bac_3"/>
    <property type="match status" value="1"/>
</dbReference>
<evidence type="ECO:0000256" key="1">
    <source>
        <dbReference type="ARBA" id="ARBA00022729"/>
    </source>
</evidence>
<sequence>MAFSFPAFQRSGRRVAVILPPVSLLTVTLLTVLVLLAGLAPAAAESAGGFPPIGLRLGTDIWPPYEDETEDGEVVGLSSQIIRAVLADMAVPVAGIKTYPWARGLHLLERGRIDGLFSGIRTAERAQRFLYPTEALVRSFWVVVVRRADAARFPFTTWDDLRRGHLGVVRGYSYGAAFDAFLETHPNLQRADDLTQNLRKLDGGRVDYVVADLMHGRHLIHQLGLDGRLVIAGPRHIAPTHYYVFFSPATVTRDFVDRFNAALGRFKATPRYRALVEAAAGPGALAR</sequence>
<accession>A0A1G7UQ82</accession>
<feature type="domain" description="Solute-binding protein family 3/N-terminal" evidence="2">
    <location>
        <begin position="54"/>
        <end position="283"/>
    </location>
</feature>
<dbReference type="AlphaFoldDB" id="A0A1G7UQ82"/>
<organism evidence="3 4">
    <name type="scientific">Roseospirillum parvum</name>
    <dbReference type="NCBI Taxonomy" id="83401"/>
    <lineage>
        <taxon>Bacteria</taxon>
        <taxon>Pseudomonadati</taxon>
        <taxon>Pseudomonadota</taxon>
        <taxon>Alphaproteobacteria</taxon>
        <taxon>Rhodospirillales</taxon>
        <taxon>Rhodospirillaceae</taxon>
        <taxon>Roseospirillum</taxon>
    </lineage>
</organism>
<dbReference type="SUPFAM" id="SSF53850">
    <property type="entry name" value="Periplasmic binding protein-like II"/>
    <property type="match status" value="1"/>
</dbReference>
<protein>
    <submittedName>
        <fullName evidence="3">ABC-type amino acid transport substrate-binding protein</fullName>
    </submittedName>
</protein>
<dbReference type="Gene3D" id="3.40.190.10">
    <property type="entry name" value="Periplasmic binding protein-like II"/>
    <property type="match status" value="2"/>
</dbReference>
<evidence type="ECO:0000313" key="3">
    <source>
        <dbReference type="EMBL" id="SDG49279.1"/>
    </source>
</evidence>
<keyword evidence="4" id="KW-1185">Reference proteome</keyword>
<dbReference type="Proteomes" id="UP000217076">
    <property type="component" value="Unassembled WGS sequence"/>
</dbReference>
<dbReference type="PANTHER" id="PTHR35936">
    <property type="entry name" value="MEMBRANE-BOUND LYTIC MUREIN TRANSGLYCOSYLASE F"/>
    <property type="match status" value="1"/>
</dbReference>
<name>A0A1G7UQ82_9PROT</name>
<gene>
    <name evidence="3" type="ORF">SAMN05421742_101390</name>
</gene>
<keyword evidence="1" id="KW-0732">Signal</keyword>
<dbReference type="OrthoDB" id="9768183at2"/>
<dbReference type="SMART" id="SM00062">
    <property type="entry name" value="PBPb"/>
    <property type="match status" value="1"/>
</dbReference>
<evidence type="ECO:0000259" key="2">
    <source>
        <dbReference type="SMART" id="SM00062"/>
    </source>
</evidence>